<reference evidence="1 2" key="2">
    <citation type="journal article" date="2017" name="Nature">
        <title>The Apostasia genome and the evolution of orchids.</title>
        <authorList>
            <person name="Zhang G.Q."/>
            <person name="Liu K.W."/>
            <person name="Li Z."/>
            <person name="Lohaus R."/>
            <person name="Hsiao Y.Y."/>
            <person name="Niu S.C."/>
            <person name="Wang J.Y."/>
            <person name="Lin Y.C."/>
            <person name="Xu Q."/>
            <person name="Chen L.J."/>
            <person name="Yoshida K."/>
            <person name="Fujiwara S."/>
            <person name="Wang Z.W."/>
            <person name="Zhang Y.Q."/>
            <person name="Mitsuda N."/>
            <person name="Wang M."/>
            <person name="Liu G.H."/>
            <person name="Pecoraro L."/>
            <person name="Huang H.X."/>
            <person name="Xiao X.J."/>
            <person name="Lin M."/>
            <person name="Wu X.Y."/>
            <person name="Wu W.L."/>
            <person name="Chen Y.Y."/>
            <person name="Chang S.B."/>
            <person name="Sakamoto S."/>
            <person name="Ohme-Takagi M."/>
            <person name="Yagi M."/>
            <person name="Zeng S.J."/>
            <person name="Shen C.Y."/>
            <person name="Yeh C.M."/>
            <person name="Luo Y.B."/>
            <person name="Tsai W.C."/>
            <person name="Van de Peer Y."/>
            <person name="Liu Z.J."/>
        </authorList>
    </citation>
    <scope>NUCLEOTIDE SEQUENCE [LARGE SCALE GENOMIC DNA]</scope>
    <source>
        <tissue evidence="1">The whole plant</tissue>
    </source>
</reference>
<dbReference type="AlphaFoldDB" id="A0A2I0W4U4"/>
<organism evidence="1 2">
    <name type="scientific">Dendrobium catenatum</name>
    <dbReference type="NCBI Taxonomy" id="906689"/>
    <lineage>
        <taxon>Eukaryota</taxon>
        <taxon>Viridiplantae</taxon>
        <taxon>Streptophyta</taxon>
        <taxon>Embryophyta</taxon>
        <taxon>Tracheophyta</taxon>
        <taxon>Spermatophyta</taxon>
        <taxon>Magnoliopsida</taxon>
        <taxon>Liliopsida</taxon>
        <taxon>Asparagales</taxon>
        <taxon>Orchidaceae</taxon>
        <taxon>Epidendroideae</taxon>
        <taxon>Malaxideae</taxon>
        <taxon>Dendrobiinae</taxon>
        <taxon>Dendrobium</taxon>
    </lineage>
</organism>
<evidence type="ECO:0000313" key="1">
    <source>
        <dbReference type="EMBL" id="PKU70681.1"/>
    </source>
</evidence>
<evidence type="ECO:0000313" key="2">
    <source>
        <dbReference type="Proteomes" id="UP000233837"/>
    </source>
</evidence>
<reference evidence="1 2" key="1">
    <citation type="journal article" date="2016" name="Sci. Rep.">
        <title>The Dendrobium catenatum Lindl. genome sequence provides insights into polysaccharide synthase, floral development and adaptive evolution.</title>
        <authorList>
            <person name="Zhang G.Q."/>
            <person name="Xu Q."/>
            <person name="Bian C."/>
            <person name="Tsai W.C."/>
            <person name="Yeh C.M."/>
            <person name="Liu K.W."/>
            <person name="Yoshida K."/>
            <person name="Zhang L.S."/>
            <person name="Chang S.B."/>
            <person name="Chen F."/>
            <person name="Shi Y."/>
            <person name="Su Y.Y."/>
            <person name="Zhang Y.Q."/>
            <person name="Chen L.J."/>
            <person name="Yin Y."/>
            <person name="Lin M."/>
            <person name="Huang H."/>
            <person name="Deng H."/>
            <person name="Wang Z.W."/>
            <person name="Zhu S.L."/>
            <person name="Zhao X."/>
            <person name="Deng C."/>
            <person name="Niu S.C."/>
            <person name="Huang J."/>
            <person name="Wang M."/>
            <person name="Liu G.H."/>
            <person name="Yang H.J."/>
            <person name="Xiao X.J."/>
            <person name="Hsiao Y.Y."/>
            <person name="Wu W.L."/>
            <person name="Chen Y.Y."/>
            <person name="Mitsuda N."/>
            <person name="Ohme-Takagi M."/>
            <person name="Luo Y.B."/>
            <person name="Van de Peer Y."/>
            <person name="Liu Z.J."/>
        </authorList>
    </citation>
    <scope>NUCLEOTIDE SEQUENCE [LARGE SCALE GENOMIC DNA]</scope>
    <source>
        <tissue evidence="1">The whole plant</tissue>
    </source>
</reference>
<sequence>MEQCSHRKIQSGSWRGQLVPQAEEYIRDIMTRKEKFIIRQSTLTKVKEDCSYGFWQLSGLPYIHSAAFIGTIQHSL</sequence>
<dbReference type="EMBL" id="KZ502921">
    <property type="protein sequence ID" value="PKU70681.1"/>
    <property type="molecule type" value="Genomic_DNA"/>
</dbReference>
<keyword evidence="2" id="KW-1185">Reference proteome</keyword>
<protein>
    <submittedName>
        <fullName evidence="1">Uncharacterized protein</fullName>
    </submittedName>
</protein>
<gene>
    <name evidence="1" type="ORF">MA16_Dca026810</name>
</gene>
<name>A0A2I0W4U4_9ASPA</name>
<accession>A0A2I0W4U4</accession>
<proteinExistence type="predicted"/>
<dbReference type="Proteomes" id="UP000233837">
    <property type="component" value="Unassembled WGS sequence"/>
</dbReference>